<name>A0ACC0MW84_RHOML</name>
<sequence>MKWVSGGITRGIFGGRVTTWQGKWEWTVARKGGVEEAAGEEGCGEVSQMSSRLTSESRIYADKAKDLNRQALIRKWAPVTIVLGVVILLFWVRKKIW</sequence>
<evidence type="ECO:0000313" key="1">
    <source>
        <dbReference type="EMBL" id="KAI8544737.1"/>
    </source>
</evidence>
<proteinExistence type="predicted"/>
<keyword evidence="2" id="KW-1185">Reference proteome</keyword>
<dbReference type="EMBL" id="CM046395">
    <property type="protein sequence ID" value="KAI8544737.1"/>
    <property type="molecule type" value="Genomic_DNA"/>
</dbReference>
<comment type="caution">
    <text evidence="1">The sequence shown here is derived from an EMBL/GenBank/DDBJ whole genome shotgun (WGS) entry which is preliminary data.</text>
</comment>
<protein>
    <submittedName>
        <fullName evidence="1">Uncharacterized protein</fullName>
    </submittedName>
</protein>
<accession>A0ACC0MW84</accession>
<gene>
    <name evidence="1" type="ORF">RHMOL_Rhmol08G0318200</name>
</gene>
<reference evidence="1" key="1">
    <citation type="submission" date="2022-02" db="EMBL/GenBank/DDBJ databases">
        <title>Plant Genome Project.</title>
        <authorList>
            <person name="Zhang R.-G."/>
        </authorList>
    </citation>
    <scope>NUCLEOTIDE SEQUENCE</scope>
    <source>
        <strain evidence="1">AT1</strain>
    </source>
</reference>
<dbReference type="Proteomes" id="UP001062846">
    <property type="component" value="Chromosome 8"/>
</dbReference>
<evidence type="ECO:0000313" key="2">
    <source>
        <dbReference type="Proteomes" id="UP001062846"/>
    </source>
</evidence>
<organism evidence="1 2">
    <name type="scientific">Rhododendron molle</name>
    <name type="common">Chinese azalea</name>
    <name type="synonym">Azalea mollis</name>
    <dbReference type="NCBI Taxonomy" id="49168"/>
    <lineage>
        <taxon>Eukaryota</taxon>
        <taxon>Viridiplantae</taxon>
        <taxon>Streptophyta</taxon>
        <taxon>Embryophyta</taxon>
        <taxon>Tracheophyta</taxon>
        <taxon>Spermatophyta</taxon>
        <taxon>Magnoliopsida</taxon>
        <taxon>eudicotyledons</taxon>
        <taxon>Gunneridae</taxon>
        <taxon>Pentapetalae</taxon>
        <taxon>asterids</taxon>
        <taxon>Ericales</taxon>
        <taxon>Ericaceae</taxon>
        <taxon>Ericoideae</taxon>
        <taxon>Rhodoreae</taxon>
        <taxon>Rhododendron</taxon>
    </lineage>
</organism>